<feature type="transmembrane region" description="Helical" evidence="5">
    <location>
        <begin position="262"/>
        <end position="283"/>
    </location>
</feature>
<keyword evidence="4 5" id="KW-0472">Membrane</keyword>
<feature type="transmembrane region" description="Helical" evidence="5">
    <location>
        <begin position="97"/>
        <end position="116"/>
    </location>
</feature>
<protein>
    <submittedName>
        <fullName evidence="6">Uncharacterized protein</fullName>
    </submittedName>
</protein>
<gene>
    <name evidence="6" type="ORF">XAT740_LOCUS14709</name>
</gene>
<accession>A0A814IYI0</accession>
<name>A0A814IYI0_ADIRI</name>
<dbReference type="EMBL" id="CAJNOR010000890">
    <property type="protein sequence ID" value="CAF1030222.1"/>
    <property type="molecule type" value="Genomic_DNA"/>
</dbReference>
<evidence type="ECO:0000256" key="4">
    <source>
        <dbReference type="ARBA" id="ARBA00023136"/>
    </source>
</evidence>
<evidence type="ECO:0000256" key="2">
    <source>
        <dbReference type="ARBA" id="ARBA00022692"/>
    </source>
</evidence>
<keyword evidence="2 5" id="KW-0812">Transmembrane</keyword>
<dbReference type="AlphaFoldDB" id="A0A814IYI0"/>
<dbReference type="SMART" id="SM01417">
    <property type="entry name" value="Solute_trans_a"/>
    <property type="match status" value="1"/>
</dbReference>
<evidence type="ECO:0000313" key="6">
    <source>
        <dbReference type="EMBL" id="CAF1030222.1"/>
    </source>
</evidence>
<dbReference type="PANTHER" id="PTHR23423">
    <property type="entry name" value="ORGANIC SOLUTE TRANSPORTER-RELATED"/>
    <property type="match status" value="1"/>
</dbReference>
<evidence type="ECO:0000256" key="5">
    <source>
        <dbReference type="SAM" id="Phobius"/>
    </source>
</evidence>
<organism evidence="6 7">
    <name type="scientific">Adineta ricciae</name>
    <name type="common">Rotifer</name>
    <dbReference type="NCBI Taxonomy" id="249248"/>
    <lineage>
        <taxon>Eukaryota</taxon>
        <taxon>Metazoa</taxon>
        <taxon>Spiralia</taxon>
        <taxon>Gnathifera</taxon>
        <taxon>Rotifera</taxon>
        <taxon>Eurotatoria</taxon>
        <taxon>Bdelloidea</taxon>
        <taxon>Adinetida</taxon>
        <taxon>Adinetidae</taxon>
        <taxon>Adineta</taxon>
    </lineage>
</organism>
<sequence length="372" mass="42800">MVCRPHCNRKTLCALIKNEVTWGIFVIVCCALALIIIWASNRPVQWQKYKDPVHEQGLIAIIGGIFALVATGMSLVQIVQHFFHQTHHPSQKRIMRILVVVPIYAITSWISILYFTSSIYMDLIKSCYEAYVIYCFLLLLTKYLGGHRGVEEVILNQDVIFLPLVRCCIKPRPHIRWVWYFKIGALQYTWISPICSAIAVILNLAGVYDDGNWNFRRGFPYIAIIINVSQIIALYMLVAFYTSAKEALKPFRPLGKFIVVKLIVFFIFWQTLIMSGLAAAGVLRNTTCNPEINQNCNGSTTGFTVEQEKDLLANVLICVEMFGFSIAHHWIFGWKQYADGSFKEIMETRYHQLNDNQEDTELHNFHSFTIRL</sequence>
<evidence type="ECO:0000256" key="3">
    <source>
        <dbReference type="ARBA" id="ARBA00022989"/>
    </source>
</evidence>
<keyword evidence="7" id="KW-1185">Reference proteome</keyword>
<dbReference type="InterPro" id="IPR005178">
    <property type="entry name" value="Ostalpha/TMEM184C"/>
</dbReference>
<feature type="transmembrane region" description="Helical" evidence="5">
    <location>
        <begin position="179"/>
        <end position="206"/>
    </location>
</feature>
<proteinExistence type="predicted"/>
<keyword evidence="3 5" id="KW-1133">Transmembrane helix</keyword>
<feature type="transmembrane region" description="Helical" evidence="5">
    <location>
        <begin position="20"/>
        <end position="38"/>
    </location>
</feature>
<feature type="transmembrane region" description="Helical" evidence="5">
    <location>
        <begin position="58"/>
        <end position="76"/>
    </location>
</feature>
<dbReference type="Pfam" id="PF03619">
    <property type="entry name" value="Solute_trans_a"/>
    <property type="match status" value="1"/>
</dbReference>
<evidence type="ECO:0000256" key="1">
    <source>
        <dbReference type="ARBA" id="ARBA00004141"/>
    </source>
</evidence>
<dbReference type="Proteomes" id="UP000663828">
    <property type="component" value="Unassembled WGS sequence"/>
</dbReference>
<comment type="subcellular location">
    <subcellularLocation>
        <location evidence="1">Membrane</location>
        <topology evidence="1">Multi-pass membrane protein</topology>
    </subcellularLocation>
</comment>
<evidence type="ECO:0000313" key="7">
    <source>
        <dbReference type="Proteomes" id="UP000663828"/>
    </source>
</evidence>
<comment type="caution">
    <text evidence="6">The sequence shown here is derived from an EMBL/GenBank/DDBJ whole genome shotgun (WGS) entry which is preliminary data.</text>
</comment>
<feature type="transmembrane region" description="Helical" evidence="5">
    <location>
        <begin position="218"/>
        <end position="241"/>
    </location>
</feature>
<reference evidence="6" key="1">
    <citation type="submission" date="2021-02" db="EMBL/GenBank/DDBJ databases">
        <authorList>
            <person name="Nowell W R."/>
        </authorList>
    </citation>
    <scope>NUCLEOTIDE SEQUENCE</scope>
</reference>
<dbReference type="GO" id="GO:0016020">
    <property type="term" value="C:membrane"/>
    <property type="evidence" value="ECO:0007669"/>
    <property type="project" value="UniProtKB-SubCell"/>
</dbReference>